<protein>
    <submittedName>
        <fullName evidence="1">Uncharacterized protein</fullName>
    </submittedName>
</protein>
<keyword evidence="2" id="KW-1185">Reference proteome</keyword>
<sequence>MTLKDGGRPPLIIIHPDDRKKLVDATTTNLRTIFRATGLSRLAAASDYKPEDVDVQFQVKRRDGDGLEPLQASVVPRVSLGDEVHVLAKNCSDQLVDINVLYVGSDYSITHIVAERLAPQATLEIGADILLQRYDADIPRDHRHRLGQDAGRHPFQPR</sequence>
<gene>
    <name evidence="1" type="ORF">NKI81_25180</name>
</gene>
<dbReference type="EMBL" id="JAMYRI010000018">
    <property type="protein sequence ID" value="MER9287200.1"/>
    <property type="molecule type" value="Genomic_DNA"/>
</dbReference>
<proteinExistence type="predicted"/>
<accession>A0ACC6T5M9</accession>
<name>A0ACC6T5M9_9HYPH</name>
<comment type="caution">
    <text evidence="1">The sequence shown here is derived from an EMBL/GenBank/DDBJ whole genome shotgun (WGS) entry which is preliminary data.</text>
</comment>
<evidence type="ECO:0000313" key="2">
    <source>
        <dbReference type="Proteomes" id="UP001480082"/>
    </source>
</evidence>
<evidence type="ECO:0000313" key="1">
    <source>
        <dbReference type="EMBL" id="MER9287200.1"/>
    </source>
</evidence>
<dbReference type="Proteomes" id="UP001480082">
    <property type="component" value="Unassembled WGS sequence"/>
</dbReference>
<organism evidence="1 2">
    <name type="scientific">Mesorhizobium australicum</name>
    <dbReference type="NCBI Taxonomy" id="536018"/>
    <lineage>
        <taxon>Bacteria</taxon>
        <taxon>Pseudomonadati</taxon>
        <taxon>Pseudomonadota</taxon>
        <taxon>Alphaproteobacteria</taxon>
        <taxon>Hyphomicrobiales</taxon>
        <taxon>Phyllobacteriaceae</taxon>
        <taxon>Mesorhizobium</taxon>
    </lineage>
</organism>
<reference evidence="1 2" key="1">
    <citation type="journal article" date="2024" name="Proc. Natl. Acad. Sci. U.S.A.">
        <title>The evolutionary genomics of adaptation to stress in wild rhizobium bacteria.</title>
        <authorList>
            <person name="Kehlet-Delgado H."/>
            <person name="Montoya A.P."/>
            <person name="Jensen K.T."/>
            <person name="Wendlandt C.E."/>
            <person name="Dexheimer C."/>
            <person name="Roberts M."/>
            <person name="Torres Martinez L."/>
            <person name="Friesen M.L."/>
            <person name="Griffitts J.S."/>
            <person name="Porter S.S."/>
        </authorList>
    </citation>
    <scope>NUCLEOTIDE SEQUENCE [LARGE SCALE GENOMIC DNA]</scope>
    <source>
        <strain evidence="1 2">M0468</strain>
    </source>
</reference>